<evidence type="ECO:0000256" key="1">
    <source>
        <dbReference type="ARBA" id="ARBA00010923"/>
    </source>
</evidence>
<evidence type="ECO:0000256" key="3">
    <source>
        <dbReference type="ARBA" id="ARBA00023125"/>
    </source>
</evidence>
<evidence type="ECO:0000313" key="5">
    <source>
        <dbReference type="EMBL" id="SDC16485.1"/>
    </source>
</evidence>
<dbReference type="InterPro" id="IPR044946">
    <property type="entry name" value="Restrct_endonuc_typeI_TRD_sf"/>
</dbReference>
<organism evidence="5 6">
    <name type="scientific">Succiniclasticum ruminis</name>
    <dbReference type="NCBI Taxonomy" id="40841"/>
    <lineage>
        <taxon>Bacteria</taxon>
        <taxon>Bacillati</taxon>
        <taxon>Bacillota</taxon>
        <taxon>Negativicutes</taxon>
        <taxon>Acidaminococcales</taxon>
        <taxon>Acidaminococcaceae</taxon>
        <taxon>Succiniclasticum</taxon>
    </lineage>
</organism>
<sequence length="371" mass="42280">MLKNNIIEMKPLNTYLTEYKEYNTAGTYKPVAIGKFGIRTRESIYKKELANDYSKNKIIFKNTLTVGMGSSQIDIGILTEDVLYSVSPAYHTYKISGAINSDYLGYCLKQKNYEMFNLYMKRGSRQGKSIDLVRWLTYCIPVYSIENQLYIVQILSGIEAIINKKLQILEKLDVLIKARFVEMFGNPEVICKDWIEKPLGELCEKVIRYPTFYGMEYLESGTRVIRIGNILEDGHMDVEDNNYVFVYNGVNNDFPETVIEINDIIMAVRGDGSAAKRIGIIRENKLVGANISPNLIRIKANHNIDPIYLFSFLTGEVGQKRLGAYVNKTAKKNIAAKDIVKVFVPTPPIEKQREYASFVAQVDKSKFSKIA</sequence>
<accession>A0A1G6JDJ2</accession>
<keyword evidence="5" id="KW-0540">Nuclease</keyword>
<keyword evidence="5" id="KW-0255">Endonuclease</keyword>
<keyword evidence="3" id="KW-0238">DNA-binding</keyword>
<dbReference type="Pfam" id="PF01420">
    <property type="entry name" value="Methylase_S"/>
    <property type="match status" value="1"/>
</dbReference>
<keyword evidence="2" id="KW-0680">Restriction system</keyword>
<evidence type="ECO:0000256" key="2">
    <source>
        <dbReference type="ARBA" id="ARBA00022747"/>
    </source>
</evidence>
<dbReference type="Gene3D" id="3.90.220.20">
    <property type="entry name" value="DNA methylase specificity domains"/>
    <property type="match status" value="2"/>
</dbReference>
<keyword evidence="5" id="KW-0378">Hydrolase</keyword>
<dbReference type="AlphaFoldDB" id="A0A1G6JDJ2"/>
<gene>
    <name evidence="5" type="ORF">SAMN04487864_10359</name>
</gene>
<dbReference type="InterPro" id="IPR000055">
    <property type="entry name" value="Restrct_endonuc_typeI_TRD"/>
</dbReference>
<dbReference type="InterPro" id="IPR052021">
    <property type="entry name" value="Type-I_RS_S_subunit"/>
</dbReference>
<keyword evidence="6" id="KW-1185">Reference proteome</keyword>
<dbReference type="GO" id="GO:0009307">
    <property type="term" value="P:DNA restriction-modification system"/>
    <property type="evidence" value="ECO:0007669"/>
    <property type="project" value="UniProtKB-KW"/>
</dbReference>
<dbReference type="EMBL" id="FMYW01000003">
    <property type="protein sequence ID" value="SDC16485.1"/>
    <property type="molecule type" value="Genomic_DNA"/>
</dbReference>
<reference evidence="6" key="1">
    <citation type="submission" date="2016-10" db="EMBL/GenBank/DDBJ databases">
        <authorList>
            <person name="Varghese N."/>
            <person name="Submissions S."/>
        </authorList>
    </citation>
    <scope>NUCLEOTIDE SEQUENCE [LARGE SCALE GENOMIC DNA]</scope>
    <source>
        <strain evidence="6">DSM 11005</strain>
    </source>
</reference>
<evidence type="ECO:0000313" key="6">
    <source>
        <dbReference type="Proteomes" id="UP000198943"/>
    </source>
</evidence>
<dbReference type="SUPFAM" id="SSF116734">
    <property type="entry name" value="DNA methylase specificity domain"/>
    <property type="match status" value="2"/>
</dbReference>
<dbReference type="Proteomes" id="UP000198943">
    <property type="component" value="Unassembled WGS sequence"/>
</dbReference>
<dbReference type="PANTHER" id="PTHR30408">
    <property type="entry name" value="TYPE-1 RESTRICTION ENZYME ECOKI SPECIFICITY PROTEIN"/>
    <property type="match status" value="1"/>
</dbReference>
<protein>
    <submittedName>
        <fullName evidence="5">Restriction endonuclease S subunit</fullName>
    </submittedName>
</protein>
<dbReference type="RefSeq" id="WP_218118145.1">
    <property type="nucleotide sequence ID" value="NZ_FMYW01000003.1"/>
</dbReference>
<dbReference type="GO" id="GO:0003677">
    <property type="term" value="F:DNA binding"/>
    <property type="evidence" value="ECO:0007669"/>
    <property type="project" value="UniProtKB-KW"/>
</dbReference>
<feature type="domain" description="Type I restriction modification DNA specificity" evidence="4">
    <location>
        <begin position="192"/>
        <end position="364"/>
    </location>
</feature>
<name>A0A1G6JDJ2_9FIRM</name>
<evidence type="ECO:0000259" key="4">
    <source>
        <dbReference type="Pfam" id="PF01420"/>
    </source>
</evidence>
<dbReference type="GO" id="GO:0004519">
    <property type="term" value="F:endonuclease activity"/>
    <property type="evidence" value="ECO:0007669"/>
    <property type="project" value="UniProtKB-KW"/>
</dbReference>
<comment type="similarity">
    <text evidence="1">Belongs to the type-I restriction system S methylase family.</text>
</comment>
<proteinExistence type="inferred from homology"/>
<dbReference type="PANTHER" id="PTHR30408:SF12">
    <property type="entry name" value="TYPE I RESTRICTION ENZYME MJAVIII SPECIFICITY SUBUNIT"/>
    <property type="match status" value="1"/>
</dbReference>